<evidence type="ECO:0000313" key="2">
    <source>
        <dbReference type="EMBL" id="SFI67084.1"/>
    </source>
</evidence>
<protein>
    <submittedName>
        <fullName evidence="2">Uncharacterized protein</fullName>
    </submittedName>
</protein>
<dbReference type="Proteomes" id="UP000199630">
    <property type="component" value="Unassembled WGS sequence"/>
</dbReference>
<organism evidence="2 3">
    <name type="scientific">Celeribacter neptunius</name>
    <dbReference type="NCBI Taxonomy" id="588602"/>
    <lineage>
        <taxon>Bacteria</taxon>
        <taxon>Pseudomonadati</taxon>
        <taxon>Pseudomonadota</taxon>
        <taxon>Alphaproteobacteria</taxon>
        <taxon>Rhodobacterales</taxon>
        <taxon>Roseobacteraceae</taxon>
        <taxon>Celeribacter</taxon>
    </lineage>
</organism>
<evidence type="ECO:0000313" key="3">
    <source>
        <dbReference type="Proteomes" id="UP000199630"/>
    </source>
</evidence>
<evidence type="ECO:0000256" key="1">
    <source>
        <dbReference type="SAM" id="SignalP"/>
    </source>
</evidence>
<keyword evidence="1" id="KW-0732">Signal</keyword>
<gene>
    <name evidence="2" type="ORF">SAMN04487991_0562</name>
</gene>
<dbReference type="STRING" id="588602.SAMN04487991_0562"/>
<dbReference type="EMBL" id="FORH01000001">
    <property type="protein sequence ID" value="SFI67084.1"/>
    <property type="molecule type" value="Genomic_DNA"/>
</dbReference>
<keyword evidence="3" id="KW-1185">Reference proteome</keyword>
<reference evidence="3" key="1">
    <citation type="submission" date="2016-10" db="EMBL/GenBank/DDBJ databases">
        <authorList>
            <person name="Varghese N."/>
            <person name="Submissions S."/>
        </authorList>
    </citation>
    <scope>NUCLEOTIDE SEQUENCE [LARGE SCALE GENOMIC DNA]</scope>
    <source>
        <strain evidence="3">DSM 26471</strain>
    </source>
</reference>
<name>A0A1I3K3V5_9RHOB</name>
<feature type="signal peptide" evidence="1">
    <location>
        <begin position="1"/>
        <end position="23"/>
    </location>
</feature>
<dbReference type="RefSeq" id="WP_245781075.1">
    <property type="nucleotide sequence ID" value="NZ_FORH01000001.1"/>
</dbReference>
<accession>A0A1I3K3V5</accession>
<dbReference type="AlphaFoldDB" id="A0A1I3K3V5"/>
<feature type="chain" id="PRO_5011624236" evidence="1">
    <location>
        <begin position="24"/>
        <end position="183"/>
    </location>
</feature>
<proteinExistence type="predicted"/>
<sequence>MTSPAHSVAFALALALVPQMTLAQSDPHMHGANGHDEVNMPGLRGRDATVQESAEMEVMFKNFPTLSREVENLPDGIRTVTRSSDPDVMDALVSHVVGMTARVDEGRDPEVIIQSPTLDIFFERTGAIETEIEVTEEGIVVVQTSDDPEIVAALHTHAAEVSDMAARGMVSVHERMMGPANGG</sequence>